<dbReference type="RefSeq" id="WP_184307278.1">
    <property type="nucleotide sequence ID" value="NZ_JACHXU010000019.1"/>
</dbReference>
<evidence type="ECO:0000313" key="3">
    <source>
        <dbReference type="Proteomes" id="UP000536179"/>
    </source>
</evidence>
<accession>A0A7W5E3N8</accession>
<name>A0A7W5E3N8_9BACT</name>
<feature type="compositionally biased region" description="Polar residues" evidence="1">
    <location>
        <begin position="47"/>
        <end position="63"/>
    </location>
</feature>
<proteinExistence type="predicted"/>
<feature type="region of interest" description="Disordered" evidence="1">
    <location>
        <begin position="19"/>
        <end position="63"/>
    </location>
</feature>
<comment type="caution">
    <text evidence="2">The sequence shown here is derived from an EMBL/GenBank/DDBJ whole genome shotgun (WGS) entry which is preliminary data.</text>
</comment>
<protein>
    <submittedName>
        <fullName evidence="2">Uncharacterized protein</fullName>
    </submittedName>
</protein>
<gene>
    <name evidence="2" type="ORF">FHS27_004827</name>
</gene>
<dbReference type="Proteomes" id="UP000536179">
    <property type="component" value="Unassembled WGS sequence"/>
</dbReference>
<feature type="compositionally biased region" description="Basic and acidic residues" evidence="1">
    <location>
        <begin position="33"/>
        <end position="44"/>
    </location>
</feature>
<keyword evidence="3" id="KW-1185">Reference proteome</keyword>
<dbReference type="EMBL" id="JACHXU010000019">
    <property type="protein sequence ID" value="MBB3208993.1"/>
    <property type="molecule type" value="Genomic_DNA"/>
</dbReference>
<organism evidence="2 3">
    <name type="scientific">Aporhodopirellula rubra</name>
    <dbReference type="NCBI Taxonomy" id="980271"/>
    <lineage>
        <taxon>Bacteria</taxon>
        <taxon>Pseudomonadati</taxon>
        <taxon>Planctomycetota</taxon>
        <taxon>Planctomycetia</taxon>
        <taxon>Pirellulales</taxon>
        <taxon>Pirellulaceae</taxon>
        <taxon>Aporhodopirellula</taxon>
    </lineage>
</organism>
<reference evidence="2 3" key="1">
    <citation type="submission" date="2020-08" db="EMBL/GenBank/DDBJ databases">
        <title>Genomic Encyclopedia of Type Strains, Phase III (KMG-III): the genomes of soil and plant-associated and newly described type strains.</title>
        <authorList>
            <person name="Whitman W."/>
        </authorList>
    </citation>
    <scope>NUCLEOTIDE SEQUENCE [LARGE SCALE GENOMIC DNA]</scope>
    <source>
        <strain evidence="2 3">CECT 8075</strain>
    </source>
</reference>
<dbReference type="AlphaFoldDB" id="A0A7W5E3N8"/>
<evidence type="ECO:0000256" key="1">
    <source>
        <dbReference type="SAM" id="MobiDB-lite"/>
    </source>
</evidence>
<sequence>MTRWMLLVLFVGTLAIGPGCDGHKGGLSSDSGRMSKEEFDKMMREAANQSDELSSETNARPKE</sequence>
<evidence type="ECO:0000313" key="2">
    <source>
        <dbReference type="EMBL" id="MBB3208993.1"/>
    </source>
</evidence>